<gene>
    <name evidence="1" type="ORF">PHMEG_00018910</name>
</gene>
<reference evidence="2" key="1">
    <citation type="submission" date="2017-03" db="EMBL/GenBank/DDBJ databases">
        <title>Phytopthora megakarya and P. palmivora, two closely related causual agents of cacao black pod achieved similar genome size and gene model numbers by different mechanisms.</title>
        <authorList>
            <person name="Ali S."/>
            <person name="Shao J."/>
            <person name="Larry D.J."/>
            <person name="Kronmiller B."/>
            <person name="Shen D."/>
            <person name="Strem M.D."/>
            <person name="Melnick R.L."/>
            <person name="Guiltinan M.J."/>
            <person name="Tyler B.M."/>
            <person name="Meinhardt L.W."/>
            <person name="Bailey B.A."/>
        </authorList>
    </citation>
    <scope>NUCLEOTIDE SEQUENCE [LARGE SCALE GENOMIC DNA]</scope>
    <source>
        <strain evidence="2">zdho120</strain>
    </source>
</reference>
<evidence type="ECO:0000313" key="1">
    <source>
        <dbReference type="EMBL" id="OWZ08530.1"/>
    </source>
</evidence>
<sequence length="307" mass="35401">MRVKLRLGRARIVWVIGCYVHHSPDRHEEMTITEWTWIHEQVAYRCAESAIAIVAGDFNTYPGESLDRQGDGERSASAKAMSRRFIRMKTSADMAEFTDATRNLLSEGKILLIADIDTDTSPDEETLNRLDRAIDNMHHCLTASAKALWGECNQSKRCLTRSMSIKYSNRCTAQLRKAAELAILEDVHLHDLVTAMTAVLWPKWVLRPDLLVKGISHEAATQKLLDACRRQPVSADVSPWRGWILDVSRQWQRVMRIRRNWRETKIRKRIQEQRQLWFSGGQISKFLRNTLGQNSPCHNKKCTYSGR</sequence>
<keyword evidence="2" id="KW-1185">Reference proteome</keyword>
<protein>
    <recommendedName>
        <fullName evidence="3">Endonuclease/exonuclease/phosphatase domain-containing protein</fullName>
    </recommendedName>
</protein>
<dbReference type="EMBL" id="NBNE01003120">
    <property type="protein sequence ID" value="OWZ08530.1"/>
    <property type="molecule type" value="Genomic_DNA"/>
</dbReference>
<accession>A0A225VVG6</accession>
<evidence type="ECO:0008006" key="3">
    <source>
        <dbReference type="Google" id="ProtNLM"/>
    </source>
</evidence>
<dbReference type="AlphaFoldDB" id="A0A225VVG6"/>
<name>A0A225VVG6_9STRA</name>
<comment type="caution">
    <text evidence="1">The sequence shown here is derived from an EMBL/GenBank/DDBJ whole genome shotgun (WGS) entry which is preliminary data.</text>
</comment>
<proteinExistence type="predicted"/>
<evidence type="ECO:0000313" key="2">
    <source>
        <dbReference type="Proteomes" id="UP000198211"/>
    </source>
</evidence>
<dbReference type="SUPFAM" id="SSF56219">
    <property type="entry name" value="DNase I-like"/>
    <property type="match status" value="1"/>
</dbReference>
<dbReference type="Proteomes" id="UP000198211">
    <property type="component" value="Unassembled WGS sequence"/>
</dbReference>
<dbReference type="InterPro" id="IPR036691">
    <property type="entry name" value="Endo/exonu/phosph_ase_sf"/>
</dbReference>
<organism evidence="1 2">
    <name type="scientific">Phytophthora megakarya</name>
    <dbReference type="NCBI Taxonomy" id="4795"/>
    <lineage>
        <taxon>Eukaryota</taxon>
        <taxon>Sar</taxon>
        <taxon>Stramenopiles</taxon>
        <taxon>Oomycota</taxon>
        <taxon>Peronosporomycetes</taxon>
        <taxon>Peronosporales</taxon>
        <taxon>Peronosporaceae</taxon>
        <taxon>Phytophthora</taxon>
    </lineage>
</organism>